<keyword evidence="4" id="KW-1185">Reference proteome</keyword>
<name>A0AAD6YSF6_9AGAR</name>
<dbReference type="PANTHER" id="PTHR35859:SF4">
    <property type="entry name" value="MEMBRANE CHANNEL PROTEIN, PUTATIVE (AFU_ORTHOLOGUE AFUA_6G11300)-RELATED"/>
    <property type="match status" value="1"/>
</dbReference>
<evidence type="ECO:0000256" key="1">
    <source>
        <dbReference type="SAM" id="Phobius"/>
    </source>
</evidence>
<dbReference type="AlphaFoldDB" id="A0AAD6YSF6"/>
<dbReference type="InterPro" id="IPR052971">
    <property type="entry name" value="TRP_calcium_channel"/>
</dbReference>
<accession>A0AAD6YSF6</accession>
<dbReference type="InterPro" id="IPR056337">
    <property type="entry name" value="LHD_YVC1"/>
</dbReference>
<feature type="transmembrane region" description="Helical" evidence="1">
    <location>
        <begin position="512"/>
        <end position="531"/>
    </location>
</feature>
<evidence type="ECO:0000259" key="2">
    <source>
        <dbReference type="Pfam" id="PF23190"/>
    </source>
</evidence>
<evidence type="ECO:0000313" key="4">
    <source>
        <dbReference type="Proteomes" id="UP001219525"/>
    </source>
</evidence>
<keyword evidence="1" id="KW-0812">Transmembrane</keyword>
<reference evidence="3" key="1">
    <citation type="submission" date="2023-03" db="EMBL/GenBank/DDBJ databases">
        <title>Massive genome expansion in bonnet fungi (Mycena s.s.) driven by repeated elements and novel gene families across ecological guilds.</title>
        <authorList>
            <consortium name="Lawrence Berkeley National Laboratory"/>
            <person name="Harder C.B."/>
            <person name="Miyauchi S."/>
            <person name="Viragh M."/>
            <person name="Kuo A."/>
            <person name="Thoen E."/>
            <person name="Andreopoulos B."/>
            <person name="Lu D."/>
            <person name="Skrede I."/>
            <person name="Drula E."/>
            <person name="Henrissat B."/>
            <person name="Morin E."/>
            <person name="Kohler A."/>
            <person name="Barry K."/>
            <person name="LaButti K."/>
            <person name="Morin E."/>
            <person name="Salamov A."/>
            <person name="Lipzen A."/>
            <person name="Mereny Z."/>
            <person name="Hegedus B."/>
            <person name="Baldrian P."/>
            <person name="Stursova M."/>
            <person name="Weitz H."/>
            <person name="Taylor A."/>
            <person name="Grigoriev I.V."/>
            <person name="Nagy L.G."/>
            <person name="Martin F."/>
            <person name="Kauserud H."/>
        </authorList>
    </citation>
    <scope>NUCLEOTIDE SEQUENCE</scope>
    <source>
        <strain evidence="3">9144</strain>
    </source>
</reference>
<feature type="domain" description="YVC1 N-terminal linker helical" evidence="2">
    <location>
        <begin position="20"/>
        <end position="197"/>
    </location>
</feature>
<keyword evidence="1" id="KW-1133">Transmembrane helix</keyword>
<feature type="transmembrane region" description="Helical" evidence="1">
    <location>
        <begin position="368"/>
        <end position="387"/>
    </location>
</feature>
<feature type="transmembrane region" description="Helical" evidence="1">
    <location>
        <begin position="277"/>
        <end position="296"/>
    </location>
</feature>
<gene>
    <name evidence="3" type="ORF">GGX14DRAFT_612754</name>
</gene>
<comment type="caution">
    <text evidence="3">The sequence shown here is derived from an EMBL/GenBank/DDBJ whole genome shotgun (WGS) entry which is preliminary data.</text>
</comment>
<evidence type="ECO:0000313" key="3">
    <source>
        <dbReference type="EMBL" id="KAJ7228413.1"/>
    </source>
</evidence>
<keyword evidence="1" id="KW-0472">Membrane</keyword>
<dbReference type="EMBL" id="JARJCW010000002">
    <property type="protein sequence ID" value="KAJ7228413.1"/>
    <property type="molecule type" value="Genomic_DNA"/>
</dbReference>
<sequence>MDPEVQPLVSSDKPSPATLTKLVKRLRALTLTLLPVEVEPESINEPTSRVITPQVIKAYYDAAGDFVQALPYCLLRARAEFMYDADHNPADYGENLGRATACEVLARRIVHISPPDTLNEIMSMRFQHVQVDGYISDMSSALEMAIDSHCTIFLSSNEAQDVVNALWRGDIIQMSNNNHDIEYVQYSDTRANDGFFSRLDPSRMSVPRYQNMFRIVVWLSFLFVYSQAVRQPLERSTGPRRLDEWEIILYTMALSFLLEDVNRLYKLLKFVTYKAYNFWMIVAFVTDGILTAAFVLRVAGMTGEKEQAANFRLKSFQVMSFAAPLLCPVPSFRLVSNRSAEVVTVFDGYKYVGTMQICVARMLQESGIFFALLSLLTVGFAQGLYALDVSDGSEESSSTIAHVLIQALLSSPDYGKFSGSPWGLVLYYLWGVITCLILLNILISLFSSAYSDVVDDAEAQYLAFFASKTIGMIRAPDSFVYPAPFNLFEVFFISPFELFPCFRLSLPKFTTLNRFAMAVVFFIPLAIIAFYESVRTDTNKQKWVKRWLSANDQGVQDQPAYRDPEMDEDESASGRVISKVPFEELVKGFPNTNQSSEALILKEMLELKKELALVLEKLDGGSTNGAKTEN</sequence>
<dbReference type="Proteomes" id="UP001219525">
    <property type="component" value="Unassembled WGS sequence"/>
</dbReference>
<organism evidence="3 4">
    <name type="scientific">Mycena pura</name>
    <dbReference type="NCBI Taxonomy" id="153505"/>
    <lineage>
        <taxon>Eukaryota</taxon>
        <taxon>Fungi</taxon>
        <taxon>Dikarya</taxon>
        <taxon>Basidiomycota</taxon>
        <taxon>Agaricomycotina</taxon>
        <taxon>Agaricomycetes</taxon>
        <taxon>Agaricomycetidae</taxon>
        <taxon>Agaricales</taxon>
        <taxon>Marasmiineae</taxon>
        <taxon>Mycenaceae</taxon>
        <taxon>Mycena</taxon>
    </lineage>
</organism>
<feature type="transmembrane region" description="Helical" evidence="1">
    <location>
        <begin position="425"/>
        <end position="446"/>
    </location>
</feature>
<protein>
    <recommendedName>
        <fullName evidence="2">YVC1 N-terminal linker helical domain-containing protein</fullName>
    </recommendedName>
</protein>
<proteinExistence type="predicted"/>
<dbReference type="Pfam" id="PF23190">
    <property type="entry name" value="LHD_TRPY1"/>
    <property type="match status" value="1"/>
</dbReference>
<dbReference type="PANTHER" id="PTHR35859">
    <property type="entry name" value="NONSELECTIVE CATION CHANNEL PROTEIN"/>
    <property type="match status" value="1"/>
</dbReference>